<dbReference type="RefSeq" id="WP_367772992.1">
    <property type="nucleotide sequence ID" value="NZ_JBFNXR010000032.1"/>
</dbReference>
<keyword evidence="1" id="KW-0963">Cytoplasm</keyword>
<evidence type="ECO:0000256" key="2">
    <source>
        <dbReference type="ARBA" id="ARBA00022845"/>
    </source>
</evidence>
<organism evidence="3 4">
    <name type="scientific">Novosphingobium rhizovicinum</name>
    <dbReference type="NCBI Taxonomy" id="3228928"/>
    <lineage>
        <taxon>Bacteria</taxon>
        <taxon>Pseudomonadati</taxon>
        <taxon>Pseudomonadota</taxon>
        <taxon>Alphaproteobacteria</taxon>
        <taxon>Sphingomonadales</taxon>
        <taxon>Sphingomonadaceae</taxon>
        <taxon>Novosphingobium</taxon>
    </lineage>
</organism>
<dbReference type="Proteomes" id="UP001556118">
    <property type="component" value="Unassembled WGS sequence"/>
</dbReference>
<evidence type="ECO:0000313" key="4">
    <source>
        <dbReference type="Proteomes" id="UP001556118"/>
    </source>
</evidence>
<dbReference type="Gene3D" id="1.10.10.620">
    <property type="entry name" value="ribosome modulation factor like domain"/>
    <property type="match status" value="1"/>
</dbReference>
<dbReference type="Pfam" id="PF04957">
    <property type="entry name" value="RMF"/>
    <property type="match status" value="1"/>
</dbReference>
<comment type="caution">
    <text evidence="3">The sequence shown here is derived from an EMBL/GenBank/DDBJ whole genome shotgun (WGS) entry which is preliminary data.</text>
</comment>
<dbReference type="InterPro" id="IPR007040">
    <property type="entry name" value="Ribosome_modulation_factor"/>
</dbReference>
<proteinExistence type="predicted"/>
<name>A0ABV3RBW0_9SPHN</name>
<evidence type="ECO:0000256" key="1">
    <source>
        <dbReference type="ARBA" id="ARBA00022490"/>
    </source>
</evidence>
<dbReference type="EMBL" id="JBFNXR010000032">
    <property type="protein sequence ID" value="MEW9855445.1"/>
    <property type="molecule type" value="Genomic_DNA"/>
</dbReference>
<dbReference type="InterPro" id="IPR023200">
    <property type="entry name" value="RMF_sf"/>
</dbReference>
<evidence type="ECO:0000313" key="3">
    <source>
        <dbReference type="EMBL" id="MEW9855445.1"/>
    </source>
</evidence>
<accession>A0ABV3RBW0</accession>
<gene>
    <name evidence="3" type="ORF">ABUH87_09725</name>
</gene>
<sequence>MNQEALLTEANHAHVWGIKAAQAGLSASDNPYPGGEKRTAWLSGYQAGSSFYRGPRYMQEEETRFSTAAQGAAVKLRVQKPQELEET</sequence>
<keyword evidence="2" id="KW-0810">Translation regulation</keyword>
<protein>
    <submittedName>
        <fullName evidence="3">Uncharacterized protein</fullName>
    </submittedName>
</protein>
<reference evidence="3 4" key="1">
    <citation type="submission" date="2024-06" db="EMBL/GenBank/DDBJ databases">
        <title>Novosphingobium rhizovicinus M1R2S20.</title>
        <authorList>
            <person name="Sun J.-Q."/>
        </authorList>
    </citation>
    <scope>NUCLEOTIDE SEQUENCE [LARGE SCALE GENOMIC DNA]</scope>
    <source>
        <strain evidence="3 4">M1R2S20</strain>
    </source>
</reference>
<keyword evidence="4" id="KW-1185">Reference proteome</keyword>